<dbReference type="NCBIfam" id="TIGR02050">
    <property type="entry name" value="gshA_cyan_rel"/>
    <property type="match status" value="1"/>
</dbReference>
<dbReference type="InterPro" id="IPR051680">
    <property type="entry name" value="ATP-dep_Glu-Cys_Ligase-2"/>
</dbReference>
<keyword evidence="8" id="KW-1185">Reference proteome</keyword>
<evidence type="ECO:0000256" key="3">
    <source>
        <dbReference type="ARBA" id="ARBA00022840"/>
    </source>
</evidence>
<sequence length="887" mass="96260">MTVGIERGNLGHGVRRVGVEEEFHLVDLRTSRLTTRAPELLEILPSGGPYVDELQRCVIEANSGVYRELADLRDNLRTHRRTLVDAARTLGMGVVAAGSVPLAVPTEMRVTETPRYRRMLADYQLLAREQLICGTQVHVDVVDRDEAVAIATRLTPHLPTLLALSASSPFWADGSDTGYASVRTLVWQRWPTTGLFPEVATAADYDVEIERLISSGVITDPGMVYFDVRPSAHVQTLELRVCDSCPSVDTITLIAAIFRALVIREADRLDQPASPTSPTLYRAAIWQAARAGLEGDLIDVTQAVPRAANDVVTALTTLLRPVLEDTGDWQTVVELTGAAIGAGSSSARQRRMLRSTGRLSVVVDSLLAETAGTLAHTALPDDPEGRLLHGYPRPGPPTDVPSVQVPGRLSYDEAVDTAAKPRPGYAELLAAAADLGAVELRKRQFRIEREQSTDGVTFRVSGQDRAQLFPLDVMPRYIGADDWTRLCTGLRQRALALNAFLVDVYGEQRIITDGIIGPDALDRAPGYRQTGRIPSWQRVRAHISGTDLVSPAPGQFVVLEDNLRVPSGIAYALSNRALMAQFLPELPMPETTLSVSRVPHMLAATITAAAPPQPHPDGIDIMLSAGWTDSAWFEHTLLAKGAGLRVTTPEDISVDTGADGPRVICHHGTRRLPVNTAYVRMDEDMLLSSRGHDDEPLRAGMLDALAQGRFAIANSLGNGVGDDKAIYSHVPAMIRYYLGEEPLLDQVRTWLCADRHQRDHVLANLADLVVKPIDGLGGSGITIGPEATDDELARRREDLLGRPERYIAQEVVSLSTHPTFDGNGFYAHHVDLRVFIHLRDDDDQITAHVAPAALTRVAPAGSLIVNSSRGGGGKDTWIQGVGATGED</sequence>
<comment type="similarity">
    <text evidence="5">Belongs to the glutamate--cysteine ligase type 2 family. YbdK subfamily.</text>
</comment>
<comment type="caution">
    <text evidence="7">The sequence shown here is derived from an EMBL/GenBank/DDBJ whole genome shotgun (WGS) entry which is preliminary data.</text>
</comment>
<evidence type="ECO:0000256" key="4">
    <source>
        <dbReference type="ARBA" id="ARBA00048819"/>
    </source>
</evidence>
<keyword evidence="3 5" id="KW-0067">ATP-binding</keyword>
<dbReference type="EMBL" id="WMBR01000001">
    <property type="protein sequence ID" value="MXP20476.1"/>
    <property type="molecule type" value="Genomic_DNA"/>
</dbReference>
<evidence type="ECO:0000256" key="2">
    <source>
        <dbReference type="ARBA" id="ARBA00022741"/>
    </source>
</evidence>
<dbReference type="EC" id="6.3.2.2" evidence="5"/>
<keyword evidence="1 5" id="KW-0436">Ligase</keyword>
<evidence type="ECO:0000313" key="7">
    <source>
        <dbReference type="EMBL" id="MXP20476.1"/>
    </source>
</evidence>
<evidence type="ECO:0000256" key="5">
    <source>
        <dbReference type="HAMAP-Rule" id="MF_01609"/>
    </source>
</evidence>
<dbReference type="RefSeq" id="WP_160900616.1">
    <property type="nucleotide sequence ID" value="NZ_CP102850.1"/>
</dbReference>
<dbReference type="SUPFAM" id="SSF55931">
    <property type="entry name" value="Glutamine synthetase/guanido kinase"/>
    <property type="match status" value="1"/>
</dbReference>
<keyword evidence="2 5" id="KW-0547">Nucleotide-binding</keyword>
<dbReference type="PANTHER" id="PTHR34595:SF7">
    <property type="entry name" value="SLL1039 PROTEIN"/>
    <property type="match status" value="1"/>
</dbReference>
<comment type="catalytic activity">
    <reaction evidence="4 5">
        <text>L-cysteine + L-glutamate + ATP = gamma-L-glutamyl-L-cysteine + ADP + phosphate + H(+)</text>
        <dbReference type="Rhea" id="RHEA:13285"/>
        <dbReference type="ChEBI" id="CHEBI:15378"/>
        <dbReference type="ChEBI" id="CHEBI:29985"/>
        <dbReference type="ChEBI" id="CHEBI:30616"/>
        <dbReference type="ChEBI" id="CHEBI:35235"/>
        <dbReference type="ChEBI" id="CHEBI:43474"/>
        <dbReference type="ChEBI" id="CHEBI:58173"/>
        <dbReference type="ChEBI" id="CHEBI:456216"/>
        <dbReference type="EC" id="6.3.2.2"/>
    </reaction>
</comment>
<dbReference type="GO" id="GO:0004357">
    <property type="term" value="F:glutamate-cysteine ligase activity"/>
    <property type="evidence" value="ECO:0007669"/>
    <property type="project" value="UniProtKB-EC"/>
</dbReference>
<feature type="domain" description="Circularly permuted ATP-grasp type 2" evidence="6">
    <location>
        <begin position="475"/>
        <end position="858"/>
    </location>
</feature>
<dbReference type="InterPro" id="IPR006336">
    <property type="entry name" value="GCS2"/>
</dbReference>
<proteinExistence type="inferred from homology"/>
<evidence type="ECO:0000313" key="8">
    <source>
        <dbReference type="Proteomes" id="UP000475545"/>
    </source>
</evidence>
<dbReference type="Gene3D" id="3.40.50.11290">
    <property type="match status" value="1"/>
</dbReference>
<dbReference type="Pfam" id="PF04107">
    <property type="entry name" value="GCS2"/>
    <property type="match status" value="1"/>
</dbReference>
<dbReference type="InterPro" id="IPR014746">
    <property type="entry name" value="Gln_synth/guanido_kin_cat_dom"/>
</dbReference>
<dbReference type="InterPro" id="IPR011793">
    <property type="entry name" value="YbdK"/>
</dbReference>
<dbReference type="InterPro" id="IPR025841">
    <property type="entry name" value="CP_ATPgrasp_2"/>
</dbReference>
<dbReference type="Pfam" id="PF14403">
    <property type="entry name" value="CP_ATPgrasp_2"/>
    <property type="match status" value="1"/>
</dbReference>
<dbReference type="Gene3D" id="3.30.1490.270">
    <property type="match status" value="1"/>
</dbReference>
<evidence type="ECO:0000259" key="6">
    <source>
        <dbReference type="Pfam" id="PF14403"/>
    </source>
</evidence>
<dbReference type="PANTHER" id="PTHR34595">
    <property type="entry name" value="BLR5612 PROTEIN"/>
    <property type="match status" value="1"/>
</dbReference>
<dbReference type="GO" id="GO:0005524">
    <property type="term" value="F:ATP binding"/>
    <property type="evidence" value="ECO:0007669"/>
    <property type="project" value="UniProtKB-KW"/>
</dbReference>
<comment type="function">
    <text evidence="5">ATP-dependent carboxylate-amine ligase which exhibits weak glutamate--cysteine ligase activity.</text>
</comment>
<dbReference type="SUPFAM" id="SSF56059">
    <property type="entry name" value="Glutathione synthetase ATP-binding domain-like"/>
    <property type="match status" value="1"/>
</dbReference>
<dbReference type="Proteomes" id="UP000475545">
    <property type="component" value="Unassembled WGS sequence"/>
</dbReference>
<dbReference type="HAMAP" id="MF_01609">
    <property type="entry name" value="Glu_cys_ligase_2"/>
    <property type="match status" value="1"/>
</dbReference>
<gene>
    <name evidence="7" type="ORF">GIY30_03780</name>
</gene>
<evidence type="ECO:0000256" key="1">
    <source>
        <dbReference type="ARBA" id="ARBA00022598"/>
    </source>
</evidence>
<dbReference type="AlphaFoldDB" id="A0A6L7GKP0"/>
<accession>A0A6L7GKP0</accession>
<dbReference type="Gene3D" id="3.30.590.20">
    <property type="match status" value="1"/>
</dbReference>
<organism evidence="7 8">
    <name type="scientific">Gordonia mangrovi</name>
    <dbReference type="NCBI Taxonomy" id="2665643"/>
    <lineage>
        <taxon>Bacteria</taxon>
        <taxon>Bacillati</taxon>
        <taxon>Actinomycetota</taxon>
        <taxon>Actinomycetes</taxon>
        <taxon>Mycobacteriales</taxon>
        <taxon>Gordoniaceae</taxon>
        <taxon>Gordonia</taxon>
    </lineage>
</organism>
<name>A0A6L7GKP0_9ACTN</name>
<dbReference type="GO" id="GO:0042398">
    <property type="term" value="P:modified amino acid biosynthetic process"/>
    <property type="evidence" value="ECO:0007669"/>
    <property type="project" value="InterPro"/>
</dbReference>
<reference evidence="7 8" key="1">
    <citation type="submission" date="2019-11" db="EMBL/GenBank/DDBJ databases">
        <title>Gordonia sp. nov., a novel actinobacterium isolated from mangrove soil in Hainan.</title>
        <authorList>
            <person name="Huang X."/>
            <person name="Xie Y."/>
            <person name="Chu X."/>
            <person name="Xiao K."/>
        </authorList>
    </citation>
    <scope>NUCLEOTIDE SEQUENCE [LARGE SCALE GENOMIC DNA]</scope>
    <source>
        <strain evidence="7 8">HNM0687</strain>
    </source>
</reference>
<protein>
    <recommendedName>
        <fullName evidence="5">Putative glutamate--cysteine ligase 2</fullName>
        <ecNumber evidence="5">6.3.2.2</ecNumber>
    </recommendedName>
    <alternativeName>
        <fullName evidence="5">Gamma-glutamylcysteine synthetase 2</fullName>
        <shortName evidence="5">GCS 2</shortName>
        <shortName evidence="5">Gamma-GCS 2</shortName>
    </alternativeName>
</protein>